<dbReference type="EMBL" id="KV453843">
    <property type="protein sequence ID" value="ODV88514.1"/>
    <property type="molecule type" value="Genomic_DNA"/>
</dbReference>
<protein>
    <submittedName>
        <fullName evidence="1">Uncharacterized protein</fullName>
    </submittedName>
</protein>
<evidence type="ECO:0000313" key="1">
    <source>
        <dbReference type="EMBL" id="ODV88514.1"/>
    </source>
</evidence>
<dbReference type="Proteomes" id="UP000095023">
    <property type="component" value="Unassembled WGS sequence"/>
</dbReference>
<organism evidence="1 2">
    <name type="scientific">Tortispora caseinolytica NRRL Y-17796</name>
    <dbReference type="NCBI Taxonomy" id="767744"/>
    <lineage>
        <taxon>Eukaryota</taxon>
        <taxon>Fungi</taxon>
        <taxon>Dikarya</taxon>
        <taxon>Ascomycota</taxon>
        <taxon>Saccharomycotina</taxon>
        <taxon>Trigonopsidomycetes</taxon>
        <taxon>Trigonopsidales</taxon>
        <taxon>Trigonopsidaceae</taxon>
        <taxon>Tortispora</taxon>
    </lineage>
</organism>
<accession>A0A1E4T9U5</accession>
<proteinExistence type="predicted"/>
<gene>
    <name evidence="1" type="ORF">CANCADRAFT_124029</name>
</gene>
<name>A0A1E4T9U5_9ASCO</name>
<dbReference type="AlphaFoldDB" id="A0A1E4T9U5"/>
<reference evidence="2" key="1">
    <citation type="submission" date="2016-02" db="EMBL/GenBank/DDBJ databases">
        <title>Comparative genomics of biotechnologically important yeasts.</title>
        <authorList>
            <consortium name="DOE Joint Genome Institute"/>
            <person name="Riley R."/>
            <person name="Haridas S."/>
            <person name="Wolfe K.H."/>
            <person name="Lopes M.R."/>
            <person name="Hittinger C.T."/>
            <person name="Goker M."/>
            <person name="Salamov A."/>
            <person name="Wisecaver J."/>
            <person name="Long T.M."/>
            <person name="Aerts A.L."/>
            <person name="Barry K."/>
            <person name="Choi C."/>
            <person name="Clum A."/>
            <person name="Coughlan A.Y."/>
            <person name="Deshpande S."/>
            <person name="Douglass A.P."/>
            <person name="Hanson S.J."/>
            <person name="Klenk H.-P."/>
            <person name="Labutti K."/>
            <person name="Lapidus A."/>
            <person name="Lindquist E."/>
            <person name="Lipzen A."/>
            <person name="Meier-Kolthoff J.P."/>
            <person name="Ohm R.A."/>
            <person name="Otillar R.P."/>
            <person name="Pangilinan J."/>
            <person name="Peng Y."/>
            <person name="Rokas A."/>
            <person name="Rosa C.A."/>
            <person name="Scheuner C."/>
            <person name="Sibirny A.A."/>
            <person name="Slot J.C."/>
            <person name="Stielow J.B."/>
            <person name="Sun H."/>
            <person name="Kurtzman C.P."/>
            <person name="Blackwell M."/>
            <person name="Jeffries T.W."/>
            <person name="Grigoriev I.V."/>
        </authorList>
    </citation>
    <scope>NUCLEOTIDE SEQUENCE [LARGE SCALE GENOMIC DNA]</scope>
    <source>
        <strain evidence="2">NRRL Y-17796</strain>
    </source>
</reference>
<sequence length="59" mass="6821">MLTKNCVMYNETIQFHRSTKRCNSRKARPKSSLVLTENRRCSPKYKQTRSGIISRAASS</sequence>
<keyword evidence="2" id="KW-1185">Reference proteome</keyword>
<evidence type="ECO:0000313" key="2">
    <source>
        <dbReference type="Proteomes" id="UP000095023"/>
    </source>
</evidence>